<reference evidence="4" key="1">
    <citation type="journal article" date="2013" name="J. Plant Res.">
        <title>Effect of fungi and light on seed germination of three Opuntia species from semiarid lands of central Mexico.</title>
        <authorList>
            <person name="Delgado-Sanchez P."/>
            <person name="Jimenez-Bremont J.F."/>
            <person name="Guerrero-Gonzalez Mde L."/>
            <person name="Flores J."/>
        </authorList>
    </citation>
    <scope>NUCLEOTIDE SEQUENCE</scope>
    <source>
        <tissue evidence="4">Cladode</tissue>
    </source>
</reference>
<comment type="similarity">
    <text evidence="1">Belongs to the plant acyltransferase family.</text>
</comment>
<dbReference type="InterPro" id="IPR023213">
    <property type="entry name" value="CAT-like_dom_sf"/>
</dbReference>
<evidence type="ECO:0000256" key="3">
    <source>
        <dbReference type="ARBA" id="ARBA00023315"/>
    </source>
</evidence>
<dbReference type="EMBL" id="GISG01052832">
    <property type="protein sequence ID" value="MBA4625612.1"/>
    <property type="molecule type" value="Transcribed_RNA"/>
</dbReference>
<dbReference type="PANTHER" id="PTHR31623:SF25">
    <property type="entry name" value="VINORINE SYNTHASE-LIKE"/>
    <property type="match status" value="1"/>
</dbReference>
<dbReference type="GO" id="GO:0047180">
    <property type="term" value="F:salutaridinol 7-O-acetyltransferase activity"/>
    <property type="evidence" value="ECO:0007669"/>
    <property type="project" value="UniProtKB-EC"/>
</dbReference>
<protein>
    <submittedName>
        <fullName evidence="4">Salutaridinol 7-O-acetyltransferase</fullName>
        <ecNumber evidence="4">2.3.1.150</ecNumber>
    </submittedName>
</protein>
<dbReference type="Pfam" id="PF02458">
    <property type="entry name" value="Transferase"/>
    <property type="match status" value="1"/>
</dbReference>
<proteinExistence type="inferred from homology"/>
<name>A0A7C8YSK4_OPUST</name>
<accession>A0A7C8YSK4</accession>
<sequence>MTSFKVEVTSKETIKPSSPTPPHLRNLQLSSLDQFEPSIYIPLLYFYQNEPTQDPIDHSERSLLLKKSLSDILVRFYPLAGRVKDNSFIDCNDEGVEFYEAHVSCNLLDVIEMPNLDDLRRLLPFEPSVHEKNIILGVQVNHFSCGGMAICVCISHKIADGTSAVQFARAWANMARGAQNEGEDHNHVVVNPKFDGASYFTPRGSPNGMRTQEVSISEEKIVTKRFIFDKKMIAALKEQATNTLNGPQLVTTPTRVEVVSAFIWRQIIKAAAQGTTHNPDLAMTSRAFVSVNLRPRMIPPIPDDSSYGNFVWFTVTDFVNIGDPEPEHPELVRMLREAIRKVDDHENYIQVLRRGHESWLANMKKPAKTEIEQRCTITSWCRFPVYEVNFGWGRPTWVCTVTNPFKNVAVLLSTRCGEGIEAWISTTEEDMAFLERDLEFQ</sequence>
<evidence type="ECO:0000256" key="2">
    <source>
        <dbReference type="ARBA" id="ARBA00022679"/>
    </source>
</evidence>
<evidence type="ECO:0000256" key="1">
    <source>
        <dbReference type="ARBA" id="ARBA00009861"/>
    </source>
</evidence>
<dbReference type="EC" id="2.3.1.150" evidence="4"/>
<reference evidence="4" key="2">
    <citation type="submission" date="2020-07" db="EMBL/GenBank/DDBJ databases">
        <authorList>
            <person name="Vera ALvarez R."/>
            <person name="Arias-Moreno D.M."/>
            <person name="Jimenez-Jacinto V."/>
            <person name="Jimenez-Bremont J.F."/>
            <person name="Swaminathan K."/>
            <person name="Moose S.P."/>
            <person name="Guerrero-Gonzalez M.L."/>
            <person name="Marino-Ramirez L."/>
            <person name="Landsman D."/>
            <person name="Rodriguez-Kessler M."/>
            <person name="Delgado-Sanchez P."/>
        </authorList>
    </citation>
    <scope>NUCLEOTIDE SEQUENCE</scope>
    <source>
        <tissue evidence="4">Cladode</tissue>
    </source>
</reference>
<evidence type="ECO:0000313" key="4">
    <source>
        <dbReference type="EMBL" id="MBA4625612.1"/>
    </source>
</evidence>
<dbReference type="Gene3D" id="3.30.559.10">
    <property type="entry name" value="Chloramphenicol acetyltransferase-like domain"/>
    <property type="match status" value="2"/>
</dbReference>
<dbReference type="AlphaFoldDB" id="A0A7C8YSK4"/>
<organism evidence="4">
    <name type="scientific">Opuntia streptacantha</name>
    <name type="common">Prickly pear cactus</name>
    <name type="synonym">Opuntia cardona</name>
    <dbReference type="NCBI Taxonomy" id="393608"/>
    <lineage>
        <taxon>Eukaryota</taxon>
        <taxon>Viridiplantae</taxon>
        <taxon>Streptophyta</taxon>
        <taxon>Embryophyta</taxon>
        <taxon>Tracheophyta</taxon>
        <taxon>Spermatophyta</taxon>
        <taxon>Magnoliopsida</taxon>
        <taxon>eudicotyledons</taxon>
        <taxon>Gunneridae</taxon>
        <taxon>Pentapetalae</taxon>
        <taxon>Caryophyllales</taxon>
        <taxon>Cactineae</taxon>
        <taxon>Cactaceae</taxon>
        <taxon>Opuntioideae</taxon>
        <taxon>Opuntia</taxon>
    </lineage>
</organism>
<dbReference type="PANTHER" id="PTHR31623">
    <property type="entry name" value="F21J9.9"/>
    <property type="match status" value="1"/>
</dbReference>
<keyword evidence="2 4" id="KW-0808">Transferase</keyword>
<keyword evidence="3 4" id="KW-0012">Acyltransferase</keyword>